<accession>A0A8J3YTD9</accession>
<reference evidence="1" key="1">
    <citation type="submission" date="2021-01" db="EMBL/GenBank/DDBJ databases">
        <title>Whole genome shotgun sequence of Virgisporangium aliadipatigenens NBRC 105644.</title>
        <authorList>
            <person name="Komaki H."/>
            <person name="Tamura T."/>
        </authorList>
    </citation>
    <scope>NUCLEOTIDE SEQUENCE</scope>
    <source>
        <strain evidence="1">NBRC 105644</strain>
    </source>
</reference>
<dbReference type="RefSeq" id="WP_203904748.1">
    <property type="nucleotide sequence ID" value="NZ_BOPF01000046.1"/>
</dbReference>
<proteinExistence type="predicted"/>
<dbReference type="EMBL" id="BOPF01000046">
    <property type="protein sequence ID" value="GIJ51344.1"/>
    <property type="molecule type" value="Genomic_DNA"/>
</dbReference>
<dbReference type="Proteomes" id="UP000619260">
    <property type="component" value="Unassembled WGS sequence"/>
</dbReference>
<protein>
    <submittedName>
        <fullName evidence="1">Uncharacterized protein</fullName>
    </submittedName>
</protein>
<organism evidence="1 2">
    <name type="scientific">Virgisporangium aliadipatigenens</name>
    <dbReference type="NCBI Taxonomy" id="741659"/>
    <lineage>
        <taxon>Bacteria</taxon>
        <taxon>Bacillati</taxon>
        <taxon>Actinomycetota</taxon>
        <taxon>Actinomycetes</taxon>
        <taxon>Micromonosporales</taxon>
        <taxon>Micromonosporaceae</taxon>
        <taxon>Virgisporangium</taxon>
    </lineage>
</organism>
<name>A0A8J3YTD9_9ACTN</name>
<evidence type="ECO:0000313" key="2">
    <source>
        <dbReference type="Proteomes" id="UP000619260"/>
    </source>
</evidence>
<keyword evidence="2" id="KW-1185">Reference proteome</keyword>
<gene>
    <name evidence="1" type="ORF">Val02_82300</name>
</gene>
<evidence type="ECO:0000313" key="1">
    <source>
        <dbReference type="EMBL" id="GIJ51344.1"/>
    </source>
</evidence>
<comment type="caution">
    <text evidence="1">The sequence shown here is derived from an EMBL/GenBank/DDBJ whole genome shotgun (WGS) entry which is preliminary data.</text>
</comment>
<sequence length="99" mass="10857">MGVYKSAASPLYGRSGMLPEFGTDTVHVPGTPDWRCIADGARWPCEAGRQRLTEQHADRPADLLTLMKASAERACIDLGADEPAAREAIHRHMVDWVPT</sequence>
<dbReference type="AlphaFoldDB" id="A0A8J3YTD9"/>